<proteinExistence type="predicted"/>
<gene>
    <name evidence="1" type="ORF">TPSB3V08_LOCUS9477</name>
</gene>
<dbReference type="PANTHER" id="PTHR11012:SF55">
    <property type="entry name" value="BHLH DOMAIN-CONTAINING PROTEIN"/>
    <property type="match status" value="1"/>
</dbReference>
<dbReference type="EMBL" id="OD007583">
    <property type="protein sequence ID" value="CAD7414140.1"/>
    <property type="molecule type" value="Genomic_DNA"/>
</dbReference>
<accession>A0A7R9HCC3</accession>
<organism evidence="1">
    <name type="scientific">Timema poppense</name>
    <name type="common">Walking stick</name>
    <dbReference type="NCBI Taxonomy" id="170557"/>
    <lineage>
        <taxon>Eukaryota</taxon>
        <taxon>Metazoa</taxon>
        <taxon>Ecdysozoa</taxon>
        <taxon>Arthropoda</taxon>
        <taxon>Hexapoda</taxon>
        <taxon>Insecta</taxon>
        <taxon>Pterygota</taxon>
        <taxon>Neoptera</taxon>
        <taxon>Polyneoptera</taxon>
        <taxon>Phasmatodea</taxon>
        <taxon>Timematodea</taxon>
        <taxon>Timematoidea</taxon>
        <taxon>Timematidae</taxon>
        <taxon>Timema</taxon>
    </lineage>
</organism>
<dbReference type="PANTHER" id="PTHR11012">
    <property type="entry name" value="PROTEIN KINASE-LIKE DOMAIN-CONTAINING"/>
    <property type="match status" value="1"/>
</dbReference>
<dbReference type="AlphaFoldDB" id="A0A7R9HCC3"/>
<protein>
    <recommendedName>
        <fullName evidence="2">CHK kinase-like domain-containing protein</fullName>
    </recommendedName>
</protein>
<dbReference type="Pfam" id="PF02958">
    <property type="entry name" value="EcKL"/>
    <property type="match status" value="1"/>
</dbReference>
<evidence type="ECO:0008006" key="2">
    <source>
        <dbReference type="Google" id="ProtNLM"/>
    </source>
</evidence>
<reference evidence="1" key="1">
    <citation type="submission" date="2020-11" db="EMBL/GenBank/DDBJ databases">
        <authorList>
            <person name="Tran Van P."/>
        </authorList>
    </citation>
    <scope>NUCLEOTIDE SEQUENCE</scope>
</reference>
<dbReference type="InterPro" id="IPR004119">
    <property type="entry name" value="EcKL"/>
</dbReference>
<evidence type="ECO:0000313" key="1">
    <source>
        <dbReference type="EMBL" id="CAD7414140.1"/>
    </source>
</evidence>
<sequence>MTSEGTEILSKKDLEDVLSTSIGGFGVWNEETSGTSVQVESFKVTSLVKPGDNYASKIMAVDVTLAENHRRLSLVAKLVPQSEALKQMLNSSTIFEKEISFYSLILPRLDEIQRERRLPTRELVDIFPTYYGSRSPGDGTFVLLIENLKPLGYKMANRVSGLDLDHLTLVVSQMARFHALGVAVKIQKPLIFRNMVKETIPPPSPQEVG</sequence>
<name>A0A7R9HCC3_TIMPO</name>